<protein>
    <submittedName>
        <fullName evidence="5">2-keto-4-pentenoate hydratase/2-oxohepta-3-ene-1,7-dioic acid hydratase (Catechol pathway)</fullName>
    </submittedName>
</protein>
<evidence type="ECO:0000313" key="6">
    <source>
        <dbReference type="Proteomes" id="UP000198900"/>
    </source>
</evidence>
<dbReference type="PANTHER" id="PTHR42796">
    <property type="entry name" value="FUMARYLACETOACETATE HYDROLASE DOMAIN-CONTAINING PROTEIN 2A-RELATED"/>
    <property type="match status" value="1"/>
</dbReference>
<gene>
    <name evidence="5" type="ORF">SAMN04487926_12215</name>
</gene>
<dbReference type="Pfam" id="PF01557">
    <property type="entry name" value="FAA_hydrolase"/>
    <property type="match status" value="1"/>
</dbReference>
<dbReference type="InterPro" id="IPR011234">
    <property type="entry name" value="Fumarylacetoacetase-like_C"/>
</dbReference>
<feature type="domain" description="Fumarylacetoacetase-like C-terminal" evidence="4">
    <location>
        <begin position="96"/>
        <end position="319"/>
    </location>
</feature>
<evidence type="ECO:0000313" key="5">
    <source>
        <dbReference type="EMBL" id="SDI69780.1"/>
    </source>
</evidence>
<dbReference type="Gene3D" id="3.90.850.10">
    <property type="entry name" value="Fumarylacetoacetase-like, C-terminal domain"/>
    <property type="match status" value="1"/>
</dbReference>
<evidence type="ECO:0000256" key="1">
    <source>
        <dbReference type="ARBA" id="ARBA00001946"/>
    </source>
</evidence>
<proteinExistence type="inferred from homology"/>
<dbReference type="GO" id="GO:0003824">
    <property type="term" value="F:catalytic activity"/>
    <property type="evidence" value="ECO:0007669"/>
    <property type="project" value="InterPro"/>
</dbReference>
<comment type="caution">
    <text evidence="5">The sequence shown here is derived from an EMBL/GenBank/DDBJ whole genome shotgun (WGS) entry which is preliminary data.</text>
</comment>
<evidence type="ECO:0000256" key="2">
    <source>
        <dbReference type="ARBA" id="ARBA00010211"/>
    </source>
</evidence>
<dbReference type="EMBL" id="FNDI01000022">
    <property type="protein sequence ID" value="SDI69780.1"/>
    <property type="molecule type" value="Genomic_DNA"/>
</dbReference>
<dbReference type="SUPFAM" id="SSF56529">
    <property type="entry name" value="FAH"/>
    <property type="match status" value="1"/>
</dbReference>
<keyword evidence="6" id="KW-1185">Reference proteome</keyword>
<dbReference type="RefSeq" id="WP_091785386.1">
    <property type="nucleotide sequence ID" value="NZ_FNDI01000022.1"/>
</dbReference>
<dbReference type="GO" id="GO:0046872">
    <property type="term" value="F:metal ion binding"/>
    <property type="evidence" value="ECO:0007669"/>
    <property type="project" value="UniProtKB-KW"/>
</dbReference>
<comment type="cofactor">
    <cofactor evidence="1">
        <name>Mg(2+)</name>
        <dbReference type="ChEBI" id="CHEBI:18420"/>
    </cofactor>
</comment>
<dbReference type="Proteomes" id="UP000198900">
    <property type="component" value="Unassembled WGS sequence"/>
</dbReference>
<dbReference type="PANTHER" id="PTHR42796:SF4">
    <property type="entry name" value="FUMARYLACETOACETATE HYDROLASE DOMAIN-CONTAINING PROTEIN 2A"/>
    <property type="match status" value="1"/>
</dbReference>
<evidence type="ECO:0000259" key="4">
    <source>
        <dbReference type="Pfam" id="PF01557"/>
    </source>
</evidence>
<dbReference type="InterPro" id="IPR051121">
    <property type="entry name" value="FAH"/>
</dbReference>
<name>A0A7Z7FJY4_9BURK</name>
<evidence type="ECO:0000256" key="3">
    <source>
        <dbReference type="ARBA" id="ARBA00022723"/>
    </source>
</evidence>
<dbReference type="InterPro" id="IPR036663">
    <property type="entry name" value="Fumarylacetoacetase_C_sf"/>
</dbReference>
<comment type="similarity">
    <text evidence="2">Belongs to the FAH family.</text>
</comment>
<keyword evidence="3" id="KW-0479">Metal-binding</keyword>
<dbReference type="AlphaFoldDB" id="A0A7Z7FJY4"/>
<organism evidence="5 6">
    <name type="scientific">Paraburkholderia steynii</name>
    <dbReference type="NCBI Taxonomy" id="1245441"/>
    <lineage>
        <taxon>Bacteria</taxon>
        <taxon>Pseudomonadati</taxon>
        <taxon>Pseudomonadota</taxon>
        <taxon>Betaproteobacteria</taxon>
        <taxon>Burkholderiales</taxon>
        <taxon>Burkholderiaceae</taxon>
        <taxon>Paraburkholderia</taxon>
    </lineage>
</organism>
<accession>A0A7Z7FJY4</accession>
<dbReference type="GO" id="GO:0044281">
    <property type="term" value="P:small molecule metabolic process"/>
    <property type="evidence" value="ECO:0007669"/>
    <property type="project" value="UniProtKB-ARBA"/>
</dbReference>
<sequence length="320" mass="35228">MKTEYKLLTYADDEGIPRGGLLIGSRIFDAATTLNRVHQTKFESLSVLDVLREWDTFIPLLDMVATRVEDEPEVSAHGMDVANTKLLAPIQFPDAIFGAGANFSDHVEEMRRAFSLPEEPSPRENGGSPWFFIKSPTPRVIVGPGAQVKLPAYAKSVDYEVELAAVIGRSARNVSASEALGYVAGYTIANDLSARDGLWRTNFSERSPFRFDWVSHKCFDGSCPIGPWITPAKFVGDPQELEMKLWLNEEIRQDGSTSSMIFSVAEQVAFLSSRTTLQPGDIILTGTPAGVGSARGEFLKAGDSVRIWIEKIGEMRHSLV</sequence>
<reference evidence="5" key="1">
    <citation type="submission" date="2016-10" db="EMBL/GenBank/DDBJ databases">
        <authorList>
            <person name="Varghese N."/>
            <person name="Submissions S."/>
        </authorList>
    </citation>
    <scope>NUCLEOTIDE SEQUENCE [LARGE SCALE GENOMIC DNA]</scope>
    <source>
        <strain evidence="5">YR281</strain>
    </source>
</reference>